<gene>
    <name evidence="1" type="ORF">RGQ29_027013</name>
</gene>
<evidence type="ECO:0000313" key="1">
    <source>
        <dbReference type="EMBL" id="KAK4576283.1"/>
    </source>
</evidence>
<organism evidence="1 2">
    <name type="scientific">Quercus rubra</name>
    <name type="common">Northern red oak</name>
    <name type="synonym">Quercus borealis</name>
    <dbReference type="NCBI Taxonomy" id="3512"/>
    <lineage>
        <taxon>Eukaryota</taxon>
        <taxon>Viridiplantae</taxon>
        <taxon>Streptophyta</taxon>
        <taxon>Embryophyta</taxon>
        <taxon>Tracheophyta</taxon>
        <taxon>Spermatophyta</taxon>
        <taxon>Magnoliopsida</taxon>
        <taxon>eudicotyledons</taxon>
        <taxon>Gunneridae</taxon>
        <taxon>Pentapetalae</taxon>
        <taxon>rosids</taxon>
        <taxon>fabids</taxon>
        <taxon>Fagales</taxon>
        <taxon>Fagaceae</taxon>
        <taxon>Quercus</taxon>
    </lineage>
</organism>
<dbReference type="AlphaFoldDB" id="A0AAN7END9"/>
<sequence>MADRRRSRKTPLSLNDRHNRLLQDLSAPPSTLSTMMVFPNFSGITDSDSPPLRNYHINYLATRGPDLEPFVVGSLIQLLCRATNFGWLDDDRFKEAMNFLSQDGVNLQCGADNIQLSLAEVKLAWIVHIVVAILKKMYLVQNFPPVFGS</sequence>
<dbReference type="Proteomes" id="UP001324115">
    <property type="component" value="Unassembled WGS sequence"/>
</dbReference>
<name>A0AAN7END9_QUERU</name>
<keyword evidence="2" id="KW-1185">Reference proteome</keyword>
<proteinExistence type="predicted"/>
<comment type="caution">
    <text evidence="1">The sequence shown here is derived from an EMBL/GenBank/DDBJ whole genome shotgun (WGS) entry which is preliminary data.</text>
</comment>
<evidence type="ECO:0000313" key="2">
    <source>
        <dbReference type="Proteomes" id="UP001324115"/>
    </source>
</evidence>
<dbReference type="EMBL" id="JAXUIC010000008">
    <property type="protein sequence ID" value="KAK4576284.1"/>
    <property type="molecule type" value="Genomic_DNA"/>
</dbReference>
<dbReference type="EMBL" id="JAXUIC010000008">
    <property type="protein sequence ID" value="KAK4576283.1"/>
    <property type="molecule type" value="Genomic_DNA"/>
</dbReference>
<protein>
    <submittedName>
        <fullName evidence="1">Uncharacterized protein</fullName>
    </submittedName>
</protein>
<accession>A0AAN7END9</accession>
<reference evidence="1 2" key="1">
    <citation type="journal article" date="2023" name="G3 (Bethesda)">
        <title>A haplotype-resolved chromosome-scale genome for Quercus rubra L. provides insights into the genetics of adaptive traits for red oak species.</title>
        <authorList>
            <person name="Kapoor B."/>
            <person name="Jenkins J."/>
            <person name="Schmutz J."/>
            <person name="Zhebentyayeva T."/>
            <person name="Kuelheim C."/>
            <person name="Coggeshall M."/>
            <person name="Heim C."/>
            <person name="Lasky J.R."/>
            <person name="Leites L."/>
            <person name="Islam-Faridi N."/>
            <person name="Romero-Severson J."/>
            <person name="DeLeo V.L."/>
            <person name="Lucas S.M."/>
            <person name="Lazic D."/>
            <person name="Gailing O."/>
            <person name="Carlson J."/>
            <person name="Staton M."/>
        </authorList>
    </citation>
    <scope>NUCLEOTIDE SEQUENCE [LARGE SCALE GENOMIC DNA]</scope>
    <source>
        <strain evidence="1">Pseudo-F2</strain>
    </source>
</reference>